<evidence type="ECO:0000313" key="3">
    <source>
        <dbReference type="Proteomes" id="UP000317982"/>
    </source>
</evidence>
<reference evidence="2 3" key="1">
    <citation type="submission" date="2019-07" db="EMBL/GenBank/DDBJ databases">
        <title>Cryptosporangium phraense sp. nov., isolated from plant litter.</title>
        <authorList>
            <person name="Suriyachadkun C."/>
        </authorList>
    </citation>
    <scope>NUCLEOTIDE SEQUENCE [LARGE SCALE GENOMIC DNA]</scope>
    <source>
        <strain evidence="2 3">A-T 5661</strain>
    </source>
</reference>
<name>A0A545AVH0_9ACTN</name>
<dbReference type="OrthoDB" id="3525562at2"/>
<keyword evidence="3" id="KW-1185">Reference proteome</keyword>
<accession>A0A545AVH0</accession>
<evidence type="ECO:0000313" key="2">
    <source>
        <dbReference type="EMBL" id="TQS45320.1"/>
    </source>
</evidence>
<dbReference type="InParanoid" id="A0A545AVH0"/>
<gene>
    <name evidence="2" type="ORF">FL583_09495</name>
</gene>
<dbReference type="Proteomes" id="UP000317982">
    <property type="component" value="Unassembled WGS sequence"/>
</dbReference>
<organism evidence="2 3">
    <name type="scientific">Cryptosporangium phraense</name>
    <dbReference type="NCBI Taxonomy" id="2593070"/>
    <lineage>
        <taxon>Bacteria</taxon>
        <taxon>Bacillati</taxon>
        <taxon>Actinomycetota</taxon>
        <taxon>Actinomycetes</taxon>
        <taxon>Cryptosporangiales</taxon>
        <taxon>Cryptosporangiaceae</taxon>
        <taxon>Cryptosporangium</taxon>
    </lineage>
</organism>
<feature type="transmembrane region" description="Helical" evidence="1">
    <location>
        <begin position="43"/>
        <end position="63"/>
    </location>
</feature>
<keyword evidence="1" id="KW-0812">Transmembrane</keyword>
<keyword evidence="1" id="KW-0472">Membrane</keyword>
<dbReference type="AlphaFoldDB" id="A0A545AVH0"/>
<proteinExistence type="predicted"/>
<dbReference type="EMBL" id="VIRS01000005">
    <property type="protein sequence ID" value="TQS45320.1"/>
    <property type="molecule type" value="Genomic_DNA"/>
</dbReference>
<keyword evidence="1" id="KW-1133">Transmembrane helix</keyword>
<comment type="caution">
    <text evidence="2">The sequence shown here is derived from an EMBL/GenBank/DDBJ whole genome shotgun (WGS) entry which is preliminary data.</text>
</comment>
<evidence type="ECO:0000256" key="1">
    <source>
        <dbReference type="SAM" id="Phobius"/>
    </source>
</evidence>
<sequence length="213" mass="22741">MSDYDSDVFTALKTSFDGVTMETPAARIELAGRTLQRRRRHRLAGMTAAGMAVAAVAVGIPLYSSSSTAPRVQVRPAAYTVETQTDGTVRASWDKKRYFEDHEGLQAALRKAGFPVLIKEGKFCRGPQDDATLDPSGVGPGVPSVMRGVRGDDGRVTFIFTPSAVPPGKQLFIGFLNRSQLAAVHGNPGSVERLVPTGTSLVCTTDAPPAHER</sequence>
<dbReference type="RefSeq" id="WP_142704185.1">
    <property type="nucleotide sequence ID" value="NZ_VIRS01000005.1"/>
</dbReference>
<protein>
    <submittedName>
        <fullName evidence="2">Uncharacterized protein</fullName>
    </submittedName>
</protein>